<keyword evidence="1" id="KW-0472">Membrane</keyword>
<proteinExistence type="predicted"/>
<keyword evidence="1" id="KW-1133">Transmembrane helix</keyword>
<keyword evidence="3" id="KW-1185">Reference proteome</keyword>
<accession>A0A7W3QQU8</accession>
<feature type="transmembrane region" description="Helical" evidence="1">
    <location>
        <begin position="81"/>
        <end position="100"/>
    </location>
</feature>
<gene>
    <name evidence="2" type="ORF">HNR61_007369</name>
</gene>
<dbReference type="EMBL" id="JACJIA010000012">
    <property type="protein sequence ID" value="MBA8955693.1"/>
    <property type="molecule type" value="Genomic_DNA"/>
</dbReference>
<dbReference type="Proteomes" id="UP000572680">
    <property type="component" value="Unassembled WGS sequence"/>
</dbReference>
<sequence>MGFVVEREQRTMLLHRVNFVGRPSSGNTVTWDYEGRFWLVDRPEDGSPAHRRSVRCPVCEKTLNFTVHSVEATSGRRTRRWVWAACGLAVAVLTPFALLVTGFGTIQFTVVLVVANLAFLFAYLSAYIAARETGFAGHGVSWPIIPKHVAALPQRDPHTGRIEYSREPIPFKRERPADTI</sequence>
<organism evidence="2 3">
    <name type="scientific">Actinomadura namibiensis</name>
    <dbReference type="NCBI Taxonomy" id="182080"/>
    <lineage>
        <taxon>Bacteria</taxon>
        <taxon>Bacillati</taxon>
        <taxon>Actinomycetota</taxon>
        <taxon>Actinomycetes</taxon>
        <taxon>Streptosporangiales</taxon>
        <taxon>Thermomonosporaceae</taxon>
        <taxon>Actinomadura</taxon>
    </lineage>
</organism>
<keyword evidence="1" id="KW-0812">Transmembrane</keyword>
<dbReference type="AlphaFoldDB" id="A0A7W3QQU8"/>
<evidence type="ECO:0000313" key="3">
    <source>
        <dbReference type="Proteomes" id="UP000572680"/>
    </source>
</evidence>
<feature type="transmembrane region" description="Helical" evidence="1">
    <location>
        <begin position="106"/>
        <end position="129"/>
    </location>
</feature>
<evidence type="ECO:0000313" key="2">
    <source>
        <dbReference type="EMBL" id="MBA8955693.1"/>
    </source>
</evidence>
<reference evidence="2 3" key="1">
    <citation type="submission" date="2020-08" db="EMBL/GenBank/DDBJ databases">
        <title>Genomic Encyclopedia of Type Strains, Phase IV (KMG-IV): sequencing the most valuable type-strain genomes for metagenomic binning, comparative biology and taxonomic classification.</title>
        <authorList>
            <person name="Goeker M."/>
        </authorList>
    </citation>
    <scope>NUCLEOTIDE SEQUENCE [LARGE SCALE GENOMIC DNA]</scope>
    <source>
        <strain evidence="2 3">DSM 44197</strain>
    </source>
</reference>
<evidence type="ECO:0000256" key="1">
    <source>
        <dbReference type="SAM" id="Phobius"/>
    </source>
</evidence>
<name>A0A7W3QQU8_ACTNM</name>
<protein>
    <submittedName>
        <fullName evidence="2">Uncharacterized protein</fullName>
    </submittedName>
</protein>
<comment type="caution">
    <text evidence="2">The sequence shown here is derived from an EMBL/GenBank/DDBJ whole genome shotgun (WGS) entry which is preliminary data.</text>
</comment>
<dbReference type="RefSeq" id="WP_182847656.1">
    <property type="nucleotide sequence ID" value="NZ_BAAALP010000045.1"/>
</dbReference>